<evidence type="ECO:0000313" key="2">
    <source>
        <dbReference type="EMBL" id="CAA9455059.1"/>
    </source>
</evidence>
<name>A0A6J4QTR0_9ACTN</name>
<sequence>EPATGGRSGAGDGRELGHRRVDNEDARGEGRPRSRPRARPRTGRRGGAGDPRAPL</sequence>
<feature type="non-terminal residue" evidence="2">
    <location>
        <position position="1"/>
    </location>
</feature>
<feature type="compositionally biased region" description="Basic residues" evidence="1">
    <location>
        <begin position="33"/>
        <end position="44"/>
    </location>
</feature>
<dbReference type="AlphaFoldDB" id="A0A6J4QTR0"/>
<proteinExistence type="predicted"/>
<feature type="non-terminal residue" evidence="2">
    <location>
        <position position="55"/>
    </location>
</feature>
<evidence type="ECO:0000256" key="1">
    <source>
        <dbReference type="SAM" id="MobiDB-lite"/>
    </source>
</evidence>
<feature type="compositionally biased region" description="Basic and acidic residues" evidence="1">
    <location>
        <begin position="12"/>
        <end position="32"/>
    </location>
</feature>
<protein>
    <submittedName>
        <fullName evidence="2">Uncharacterized protein</fullName>
    </submittedName>
</protein>
<reference evidence="2" key="1">
    <citation type="submission" date="2020-02" db="EMBL/GenBank/DDBJ databases">
        <authorList>
            <person name="Meier V. D."/>
        </authorList>
    </citation>
    <scope>NUCLEOTIDE SEQUENCE</scope>
    <source>
        <strain evidence="2">AVDCRST_MAG02</strain>
    </source>
</reference>
<accession>A0A6J4QTR0</accession>
<feature type="compositionally biased region" description="Gly residues" evidence="1">
    <location>
        <begin position="1"/>
        <end position="11"/>
    </location>
</feature>
<feature type="region of interest" description="Disordered" evidence="1">
    <location>
        <begin position="1"/>
        <end position="55"/>
    </location>
</feature>
<organism evidence="2">
    <name type="scientific">uncultured Rubrobacteraceae bacterium</name>
    <dbReference type="NCBI Taxonomy" id="349277"/>
    <lineage>
        <taxon>Bacteria</taxon>
        <taxon>Bacillati</taxon>
        <taxon>Actinomycetota</taxon>
        <taxon>Rubrobacteria</taxon>
        <taxon>Rubrobacterales</taxon>
        <taxon>Rubrobacteraceae</taxon>
        <taxon>environmental samples</taxon>
    </lineage>
</organism>
<gene>
    <name evidence="2" type="ORF">AVDCRST_MAG02-1481</name>
</gene>
<dbReference type="EMBL" id="CADCVH010000047">
    <property type="protein sequence ID" value="CAA9455059.1"/>
    <property type="molecule type" value="Genomic_DNA"/>
</dbReference>